<evidence type="ECO:0000313" key="3">
    <source>
        <dbReference type="Proteomes" id="UP000019335"/>
    </source>
</evidence>
<organism evidence="2 3">
    <name type="scientific">Nannochloropsis gaditana</name>
    <dbReference type="NCBI Taxonomy" id="72520"/>
    <lineage>
        <taxon>Eukaryota</taxon>
        <taxon>Sar</taxon>
        <taxon>Stramenopiles</taxon>
        <taxon>Ochrophyta</taxon>
        <taxon>Eustigmatophyceae</taxon>
        <taxon>Eustigmatales</taxon>
        <taxon>Monodopsidaceae</taxon>
        <taxon>Nannochloropsis</taxon>
    </lineage>
</organism>
<comment type="caution">
    <text evidence="2">The sequence shown here is derived from an EMBL/GenBank/DDBJ whole genome shotgun (WGS) entry which is preliminary data.</text>
</comment>
<evidence type="ECO:0000256" key="1">
    <source>
        <dbReference type="SAM" id="MobiDB-lite"/>
    </source>
</evidence>
<proteinExistence type="predicted"/>
<dbReference type="EMBL" id="AZIL01003045">
    <property type="protein sequence ID" value="EWM20470.1"/>
    <property type="molecule type" value="Genomic_DNA"/>
</dbReference>
<sequence>MFHITERRAGTLHEGQGPGHVHPSLALKKRHLHVQVVHLGIVLQQRHRSTRHPVVLPVYLSSTSRVPFRYLNTRFAAIQCYPLAPCKCFPNDHTANAMFGRVTKAAYNKPPTSFMLSLSGLISSPFIFVKVPSMGVKTGLQSAIPNFVIIMSI</sequence>
<dbReference type="Proteomes" id="UP000019335">
    <property type="component" value="Unassembled WGS sequence"/>
</dbReference>
<accession>W7T062</accession>
<gene>
    <name evidence="2" type="ORF">Naga_100336g3</name>
</gene>
<feature type="compositionally biased region" description="Basic and acidic residues" evidence="1">
    <location>
        <begin position="1"/>
        <end position="11"/>
    </location>
</feature>
<dbReference type="AlphaFoldDB" id="W7T062"/>
<evidence type="ECO:0000313" key="2">
    <source>
        <dbReference type="EMBL" id="EWM20470.1"/>
    </source>
</evidence>
<name>W7T062_9STRA</name>
<keyword evidence="3" id="KW-1185">Reference proteome</keyword>
<reference evidence="2 3" key="1">
    <citation type="journal article" date="2014" name="Mol. Plant">
        <title>Chromosome Scale Genome Assembly and Transcriptome Profiling of Nannochloropsis gaditana in Nitrogen Depletion.</title>
        <authorList>
            <person name="Corteggiani Carpinelli E."/>
            <person name="Telatin A."/>
            <person name="Vitulo N."/>
            <person name="Forcato C."/>
            <person name="D'Angelo M."/>
            <person name="Schiavon R."/>
            <person name="Vezzi A."/>
            <person name="Giacometti G.M."/>
            <person name="Morosinotto T."/>
            <person name="Valle G."/>
        </authorList>
    </citation>
    <scope>NUCLEOTIDE SEQUENCE [LARGE SCALE GENOMIC DNA]</scope>
    <source>
        <strain evidence="2 3">B-31</strain>
    </source>
</reference>
<protein>
    <submittedName>
        <fullName evidence="2">Uncharacterized protein</fullName>
    </submittedName>
</protein>
<feature type="region of interest" description="Disordered" evidence="1">
    <location>
        <begin position="1"/>
        <end position="20"/>
    </location>
</feature>